<sequence length="363" mass="40132">MPFPFTLLIFLLVVPGFVVVGVYLERKVSAFIQDRMGPMEVGKWGLLQLFADLLKLLQKEDIVPKAADRRLFLIAPFVIFVSVFAGFAIVPLAPDLAGSGAAVGVFFLLTIVSVDVIGLLMAGWGSNNKYALFGAMRAVAQIISYEIPLGLSILCVVMLTQTLDLQVISFQQGIYANETVYLFGMRKLGIDVTNVGGFLAWNIVRNPFLIIAYVVFFIASLAECNRAPFDLPEGESEIVAGFHTEYSGMRWALFMLSEYGMMLLVCLLGAILFLGSWNTPLPNMGPVKLAEWTSGEPGTGFGYITGIFWLLSKAIFGILIQMWARWTLPRLRVDQLMYLGWKVLTPVGLVLFFISGIWRLAGI</sequence>
<dbReference type="AlphaFoldDB" id="A0A5R9K8B6"/>
<dbReference type="Proteomes" id="UP000309788">
    <property type="component" value="Unassembled WGS sequence"/>
</dbReference>
<comment type="subunit">
    <text evidence="5">NDH-1 is composed of 14 different subunits. Subunits NuoA, H, J, K, L, M, N constitute the membrane sector of the complex.</text>
</comment>
<keyword evidence="5" id="KW-1278">Translocase</keyword>
<dbReference type="OrthoDB" id="9803734at2"/>
<keyword evidence="8" id="KW-1185">Reference proteome</keyword>
<dbReference type="GO" id="GO:0048038">
    <property type="term" value="F:quinone binding"/>
    <property type="evidence" value="ECO:0007669"/>
    <property type="project" value="UniProtKB-KW"/>
</dbReference>
<evidence type="ECO:0000256" key="6">
    <source>
        <dbReference type="RuleBase" id="RU000471"/>
    </source>
</evidence>
<protein>
    <recommendedName>
        <fullName evidence="5">NADH-quinone oxidoreductase subunit H</fullName>
        <ecNumber evidence="5">7.1.1.-</ecNumber>
    </recommendedName>
    <alternativeName>
        <fullName evidence="5">NADH dehydrogenase I subunit H</fullName>
    </alternativeName>
    <alternativeName>
        <fullName evidence="5">NDH-1 subunit H</fullName>
    </alternativeName>
</protein>
<feature type="transmembrane region" description="Helical" evidence="5">
    <location>
        <begin position="259"/>
        <end position="280"/>
    </location>
</feature>
<reference evidence="7 8" key="1">
    <citation type="submission" date="2019-05" db="EMBL/GenBank/DDBJ databases">
        <authorList>
            <person name="Qu J.-H."/>
        </authorList>
    </citation>
    <scope>NUCLEOTIDE SEQUENCE [LARGE SCALE GENOMIC DNA]</scope>
    <source>
        <strain evidence="7 8">Z12</strain>
    </source>
</reference>
<keyword evidence="2 5" id="KW-0812">Transmembrane</keyword>
<comment type="similarity">
    <text evidence="5 6">Belongs to the complex I subunit 1 family.</text>
</comment>
<comment type="function">
    <text evidence="5">NDH-1 shuttles electrons from NADH, via FMN and iron-sulfur (Fe-S) centers, to quinones in the respiratory chain. The immediate electron acceptor for the enzyme in this species is believed to be ubiquinone. Couples the redox reaction to proton translocation (for every two electrons transferred, four hydrogen ions are translocated across the cytoplasmic membrane), and thus conserves the redox energy in a proton gradient. This subunit may bind ubiquinone.</text>
</comment>
<comment type="caution">
    <text evidence="7">The sequence shown here is derived from an EMBL/GenBank/DDBJ whole genome shotgun (WGS) entry which is preliminary data.</text>
</comment>
<keyword evidence="5" id="KW-1003">Cell membrane</keyword>
<comment type="catalytic activity">
    <reaction evidence="5">
        <text>a quinone + NADH + 5 H(+)(in) = a quinol + NAD(+) + 4 H(+)(out)</text>
        <dbReference type="Rhea" id="RHEA:57888"/>
        <dbReference type="ChEBI" id="CHEBI:15378"/>
        <dbReference type="ChEBI" id="CHEBI:24646"/>
        <dbReference type="ChEBI" id="CHEBI:57540"/>
        <dbReference type="ChEBI" id="CHEBI:57945"/>
        <dbReference type="ChEBI" id="CHEBI:132124"/>
    </reaction>
</comment>
<dbReference type="GO" id="GO:0009060">
    <property type="term" value="P:aerobic respiration"/>
    <property type="evidence" value="ECO:0007669"/>
    <property type="project" value="TreeGrafter"/>
</dbReference>
<dbReference type="HAMAP" id="MF_01350">
    <property type="entry name" value="NDH1_NuoH"/>
    <property type="match status" value="1"/>
</dbReference>
<dbReference type="Pfam" id="PF00146">
    <property type="entry name" value="NADHdh"/>
    <property type="match status" value="1"/>
</dbReference>
<feature type="transmembrane region" description="Helical" evidence="5">
    <location>
        <begin position="105"/>
        <end position="126"/>
    </location>
</feature>
<accession>A0A5R9K8B6</accession>
<dbReference type="PANTHER" id="PTHR11432:SF3">
    <property type="entry name" value="NADH-UBIQUINONE OXIDOREDUCTASE CHAIN 1"/>
    <property type="match status" value="1"/>
</dbReference>
<comment type="subcellular location">
    <subcellularLocation>
        <location evidence="5 6">Cell membrane</location>
        <topology evidence="5 6">Multi-pass membrane protein</topology>
    </subcellularLocation>
    <subcellularLocation>
        <location evidence="1">Membrane</location>
        <topology evidence="1">Multi-pass membrane protein</topology>
    </subcellularLocation>
</comment>
<organism evidence="7 8">
    <name type="scientific">Dyadobacter sediminis</name>
    <dbReference type="NCBI Taxonomy" id="1493691"/>
    <lineage>
        <taxon>Bacteria</taxon>
        <taxon>Pseudomonadati</taxon>
        <taxon>Bacteroidota</taxon>
        <taxon>Cytophagia</taxon>
        <taxon>Cytophagales</taxon>
        <taxon>Spirosomataceae</taxon>
        <taxon>Dyadobacter</taxon>
    </lineage>
</organism>
<evidence type="ECO:0000256" key="4">
    <source>
        <dbReference type="ARBA" id="ARBA00023136"/>
    </source>
</evidence>
<keyword evidence="5 6" id="KW-0520">NAD</keyword>
<keyword evidence="5" id="KW-0874">Quinone</keyword>
<feature type="transmembrane region" description="Helical" evidence="5">
    <location>
        <begin position="71"/>
        <end position="93"/>
    </location>
</feature>
<dbReference type="GO" id="GO:0005886">
    <property type="term" value="C:plasma membrane"/>
    <property type="evidence" value="ECO:0007669"/>
    <property type="project" value="UniProtKB-SubCell"/>
</dbReference>
<proteinExistence type="inferred from homology"/>
<feature type="transmembrane region" description="Helical" evidence="5">
    <location>
        <begin position="336"/>
        <end position="358"/>
    </location>
</feature>
<evidence type="ECO:0000256" key="2">
    <source>
        <dbReference type="ARBA" id="ARBA00022692"/>
    </source>
</evidence>
<dbReference type="RefSeq" id="WP_138283433.1">
    <property type="nucleotide sequence ID" value="NZ_BMGE01000006.1"/>
</dbReference>
<feature type="transmembrane region" description="Helical" evidence="5">
    <location>
        <begin position="203"/>
        <end position="222"/>
    </location>
</feature>
<evidence type="ECO:0000256" key="5">
    <source>
        <dbReference type="HAMAP-Rule" id="MF_01350"/>
    </source>
</evidence>
<keyword evidence="5" id="KW-0830">Ubiquinone</keyword>
<dbReference type="PANTHER" id="PTHR11432">
    <property type="entry name" value="NADH DEHYDROGENASE SUBUNIT 1"/>
    <property type="match status" value="1"/>
</dbReference>
<dbReference type="EMBL" id="VCEI01000029">
    <property type="protein sequence ID" value="TLU90084.1"/>
    <property type="molecule type" value="Genomic_DNA"/>
</dbReference>
<feature type="transmembrane region" description="Helical" evidence="5">
    <location>
        <begin position="138"/>
        <end position="159"/>
    </location>
</feature>
<gene>
    <name evidence="5" type="primary">nuoH</name>
    <name evidence="7" type="ORF">FEM55_20560</name>
</gene>
<evidence type="ECO:0000256" key="3">
    <source>
        <dbReference type="ARBA" id="ARBA00022989"/>
    </source>
</evidence>
<keyword evidence="4 5" id="KW-0472">Membrane</keyword>
<feature type="transmembrane region" description="Helical" evidence="5">
    <location>
        <begin position="6"/>
        <end position="24"/>
    </location>
</feature>
<evidence type="ECO:0000256" key="1">
    <source>
        <dbReference type="ARBA" id="ARBA00004141"/>
    </source>
</evidence>
<feature type="transmembrane region" description="Helical" evidence="5">
    <location>
        <begin position="300"/>
        <end position="324"/>
    </location>
</feature>
<dbReference type="InterPro" id="IPR001694">
    <property type="entry name" value="NADH_UbQ_OxRdtase_su1/FPO"/>
</dbReference>
<keyword evidence="3 5" id="KW-1133">Transmembrane helix</keyword>
<evidence type="ECO:0000313" key="7">
    <source>
        <dbReference type="EMBL" id="TLU90084.1"/>
    </source>
</evidence>
<dbReference type="InterPro" id="IPR018086">
    <property type="entry name" value="NADH_UbQ_OxRdtase_su1_CS"/>
</dbReference>
<dbReference type="GO" id="GO:0003954">
    <property type="term" value="F:NADH dehydrogenase activity"/>
    <property type="evidence" value="ECO:0007669"/>
    <property type="project" value="TreeGrafter"/>
</dbReference>
<dbReference type="GO" id="GO:0016655">
    <property type="term" value="F:oxidoreductase activity, acting on NAD(P)H, quinone or similar compound as acceptor"/>
    <property type="evidence" value="ECO:0007669"/>
    <property type="project" value="UniProtKB-UniRule"/>
</dbReference>
<evidence type="ECO:0000313" key="8">
    <source>
        <dbReference type="Proteomes" id="UP000309788"/>
    </source>
</evidence>
<dbReference type="PROSITE" id="PS00668">
    <property type="entry name" value="COMPLEX1_ND1_2"/>
    <property type="match status" value="1"/>
</dbReference>
<dbReference type="EC" id="7.1.1.-" evidence="5"/>
<name>A0A5R9K8B6_9BACT</name>